<proteinExistence type="predicted"/>
<dbReference type="EMBL" id="KE346361">
    <property type="protein sequence ID" value="KJE89759.1"/>
    <property type="molecule type" value="Genomic_DNA"/>
</dbReference>
<evidence type="ECO:0000313" key="2">
    <source>
        <dbReference type="EMBL" id="KJE89759.1"/>
    </source>
</evidence>
<name>A0A0D2X0W3_CAPO3</name>
<accession>A0A0D2X0W3</accession>
<organism evidence="2 3">
    <name type="scientific">Capsaspora owczarzaki (strain ATCC 30864)</name>
    <dbReference type="NCBI Taxonomy" id="595528"/>
    <lineage>
        <taxon>Eukaryota</taxon>
        <taxon>Filasterea</taxon>
        <taxon>Capsaspora</taxon>
    </lineage>
</organism>
<dbReference type="InParanoid" id="A0A0D2X0W3"/>
<keyword evidence="3" id="KW-1185">Reference proteome</keyword>
<gene>
    <name evidence="2" type="ORF">CAOG_001188</name>
</gene>
<evidence type="ECO:0000256" key="1">
    <source>
        <dbReference type="SAM" id="MobiDB-lite"/>
    </source>
</evidence>
<evidence type="ECO:0000313" key="3">
    <source>
        <dbReference type="Proteomes" id="UP000008743"/>
    </source>
</evidence>
<feature type="region of interest" description="Disordered" evidence="1">
    <location>
        <begin position="1"/>
        <end position="39"/>
    </location>
</feature>
<dbReference type="Proteomes" id="UP000008743">
    <property type="component" value="Unassembled WGS sequence"/>
</dbReference>
<protein>
    <submittedName>
        <fullName evidence="2">Uncharacterized protein</fullName>
    </submittedName>
</protein>
<dbReference type="AlphaFoldDB" id="A0A0D2X0W3"/>
<sequence>MSSAGSSKRQAVDSPGGHVDKRGKTQSNDEDDDASNATQPILTRVWGTLRSLLPSFAALEDTSPLREPVRLPQIEDLNPQQVQALFDALSKDMKTIFSQQWSQKLLGEMVLEAVLKTQNNESSCVPSFELIKKLKGMTPEALTSAVQRTLELDPHNAFFVNLKEVNSIRNAQPLTLDRPQRHSDRNPARWPQLTGDLVARHGTTSAVLRRIFEAVNGVRTNRDNHKILQIATMSGMGKTTYGGFIKDHLLNALGDPSFTYNYAGTAGALSQEQRQELTDLIQHRTEHVFVEFNGKGDGITIEDHLRDHQWLANRLAVRGLLNKATVDARAAGDLKMFGSFTIDTVIRELWRRQRAEKQIPPDENALLIIHIDEHQLARESFKIYEPVDNTVEETHEKRVSRAMRDAFTAIVTCNQALGVKDAVVLLLTGTSRSSLDDLPITQSRAELVRLDPFSVDDCIGLLVARWGEQQKTMHPSWRQCRSFRQLLQDLGGAPGFVSVLEYHHLLALPLQEGSVQTVLREMVLCVQTKVKNYLATLSDFRRADENVLQLVDLLMAQHPVRPTTSIGGFTLDTLAYQGFLTLAPSSDPECVLVGCPIPIVSAMIHKVDPTTAAFAAASSKAAAAFAAATVTAVSASPAAIAGTTADSVTASTAATATTVDLVTAVTAVTVSTAVTTADFRPYPLAAGKAQRLFVTPFDHKGEGFLFELTVLLSQTARLRLLPRASCTVQDLLGVGSLFCGWASDRSLFARFSPPAQLEPIIETSNSVLEPSRAVEGVDAWTGLSCTFPPLSELASSAHRRCPVALTAPRTFGVDMWTVLPPPASQPLQKPLLIMYQLKHQRTVGKGDLSDWAPKAFQSLNAMSAVKEHYDLLLVFMVSGSASTAQDPQTVLAANQAWARSLATLQEPSNGVQPAPDPRVIVLIGADVFRAVPFLNSRLPDPPAIATETTTTDF</sequence>
<dbReference type="PhylomeDB" id="A0A0D2X0W3"/>
<reference evidence="3" key="1">
    <citation type="submission" date="2011-02" db="EMBL/GenBank/DDBJ databases">
        <title>The Genome Sequence of Capsaspora owczarzaki ATCC 30864.</title>
        <authorList>
            <person name="Russ C."/>
            <person name="Cuomo C."/>
            <person name="Burger G."/>
            <person name="Gray M.W."/>
            <person name="Holland P.W.H."/>
            <person name="King N."/>
            <person name="Lang F.B.F."/>
            <person name="Roger A.J."/>
            <person name="Ruiz-Trillo I."/>
            <person name="Young S.K."/>
            <person name="Zeng Q."/>
            <person name="Gargeya S."/>
            <person name="Alvarado L."/>
            <person name="Berlin A."/>
            <person name="Chapman S.B."/>
            <person name="Chen Z."/>
            <person name="Freedman E."/>
            <person name="Gellesch M."/>
            <person name="Goldberg J."/>
            <person name="Griggs A."/>
            <person name="Gujja S."/>
            <person name="Heilman E."/>
            <person name="Heiman D."/>
            <person name="Howarth C."/>
            <person name="Mehta T."/>
            <person name="Neiman D."/>
            <person name="Pearson M."/>
            <person name="Roberts A."/>
            <person name="Saif S."/>
            <person name="Shea T."/>
            <person name="Shenoy N."/>
            <person name="Sisk P."/>
            <person name="Stolte C."/>
            <person name="Sykes S."/>
            <person name="White J."/>
            <person name="Yandava C."/>
            <person name="Haas B."/>
            <person name="Nusbaum C."/>
            <person name="Birren B."/>
        </authorList>
    </citation>
    <scope>NUCLEOTIDE SEQUENCE</scope>
    <source>
        <strain evidence="3">ATCC 30864</strain>
    </source>
</reference>